<dbReference type="SUPFAM" id="SSF55729">
    <property type="entry name" value="Acyl-CoA N-acyltransferases (Nat)"/>
    <property type="match status" value="1"/>
</dbReference>
<accession>A0A7Y9WDV2</accession>
<evidence type="ECO:0000313" key="1">
    <source>
        <dbReference type="EMBL" id="NYH18038.1"/>
    </source>
</evidence>
<name>A0A7Y9WDV2_9BURK</name>
<evidence type="ECO:0000313" key="2">
    <source>
        <dbReference type="Proteomes" id="UP000572540"/>
    </source>
</evidence>
<comment type="caution">
    <text evidence="1">The sequence shown here is derived from an EMBL/GenBank/DDBJ whole genome shotgun (WGS) entry which is preliminary data.</text>
</comment>
<organism evidence="1 2">
    <name type="scientific">Paraburkholderia bryophila</name>
    <dbReference type="NCBI Taxonomy" id="420952"/>
    <lineage>
        <taxon>Bacteria</taxon>
        <taxon>Pseudomonadati</taxon>
        <taxon>Pseudomonadota</taxon>
        <taxon>Betaproteobacteria</taxon>
        <taxon>Burkholderiales</taxon>
        <taxon>Burkholderiaceae</taxon>
        <taxon>Paraburkholderia</taxon>
    </lineage>
</organism>
<reference evidence="1 2" key="1">
    <citation type="submission" date="2020-07" db="EMBL/GenBank/DDBJ databases">
        <title>Exploring microbial biodiversity for novel pathways involved in the catabolism of aromatic compounds derived from lignin.</title>
        <authorList>
            <person name="Elkins J."/>
        </authorList>
    </citation>
    <scope>NUCLEOTIDE SEQUENCE [LARGE SCALE GENOMIC DNA]</scope>
    <source>
        <strain evidence="1 2">H2C3B</strain>
    </source>
</reference>
<protein>
    <submittedName>
        <fullName evidence="1">Uncharacterized protein</fullName>
    </submittedName>
</protein>
<dbReference type="InterPro" id="IPR016181">
    <property type="entry name" value="Acyl_CoA_acyltransferase"/>
</dbReference>
<dbReference type="Proteomes" id="UP000572540">
    <property type="component" value="Unassembled WGS sequence"/>
</dbReference>
<dbReference type="AlphaFoldDB" id="A0A7Y9WDV2"/>
<dbReference type="EMBL" id="JACCAU010000001">
    <property type="protein sequence ID" value="NYH18038.1"/>
    <property type="molecule type" value="Genomic_DNA"/>
</dbReference>
<sequence>MRFDRAPDYFALPRCHGPLHEVWCAEDEQGALKGVASLVVRDGYLDGAVRPVAYLGDLRLMPDRRLSREWMGVVRDRLAALRSEAGVEHAYCCMIRDNRLAVQSLAQSRRASRLRFSHWRGYENVSVYARRGLRDAIRVPAGVRVVEAQPHHADALRAFLDAQSRGQPFGCVFSEQEFARRLDTWPAFGIGSFLLAFDARGRLVGCVAPWDASAIKRIVLERLPLSLRAVRAVFNGLAPLLRRPRIAAPGEPLGDVYLTHLQVRERDPAIFAALIDAAWARLRHEHALIQLCLYDGDPLWAAMGRYRYASTPMDLYTLPTGDAEAAEPAAISPAGPIPGFEIYLV</sequence>
<gene>
    <name evidence="1" type="ORF">GGD41_005266</name>
</gene>
<proteinExistence type="predicted"/>